<dbReference type="GO" id="GO:0006313">
    <property type="term" value="P:DNA transposition"/>
    <property type="evidence" value="ECO:0007669"/>
    <property type="project" value="InterPro"/>
</dbReference>
<feature type="domain" description="Transposase IS110-like N-terminal" evidence="1">
    <location>
        <begin position="15"/>
        <end position="158"/>
    </location>
</feature>
<dbReference type="RefSeq" id="WP_130023579.1">
    <property type="nucleotide sequence ID" value="NZ_SEWF01000050.1"/>
</dbReference>
<dbReference type="NCBIfam" id="NF033542">
    <property type="entry name" value="transpos_IS110"/>
    <property type="match status" value="1"/>
</dbReference>
<dbReference type="PANTHER" id="PTHR33055:SF13">
    <property type="entry name" value="TRANSPOSASE"/>
    <property type="match status" value="1"/>
</dbReference>
<dbReference type="InterPro" id="IPR002525">
    <property type="entry name" value="Transp_IS110-like_N"/>
</dbReference>
<dbReference type="Pfam" id="PF01548">
    <property type="entry name" value="DEDD_Tnp_IS110"/>
    <property type="match status" value="1"/>
</dbReference>
<gene>
    <name evidence="3" type="ORF">EWM59_22870</name>
</gene>
<dbReference type="Proteomes" id="UP000293162">
    <property type="component" value="Unassembled WGS sequence"/>
</dbReference>
<dbReference type="OrthoDB" id="964423at2"/>
<dbReference type="InterPro" id="IPR003346">
    <property type="entry name" value="Transposase_20"/>
</dbReference>
<dbReference type="PANTHER" id="PTHR33055">
    <property type="entry name" value="TRANSPOSASE FOR INSERTION SEQUENCE ELEMENT IS1111A"/>
    <property type="match status" value="1"/>
</dbReference>
<keyword evidence="4" id="KW-1185">Reference proteome</keyword>
<dbReference type="Pfam" id="PF02371">
    <property type="entry name" value="Transposase_20"/>
    <property type="match status" value="1"/>
</dbReference>
<accession>A0A4Q5LUS1</accession>
<evidence type="ECO:0000259" key="2">
    <source>
        <dbReference type="Pfam" id="PF02371"/>
    </source>
</evidence>
<reference evidence="3 4" key="1">
    <citation type="submission" date="2019-02" db="EMBL/GenBank/DDBJ databases">
        <title>Bacterial novel species Emticicia sp. 17J42-9 isolated from soil.</title>
        <authorList>
            <person name="Jung H.-Y."/>
        </authorList>
    </citation>
    <scope>NUCLEOTIDE SEQUENCE [LARGE SCALE GENOMIC DNA]</scope>
    <source>
        <strain evidence="3 4">17J42-9</strain>
    </source>
</reference>
<feature type="domain" description="Transposase IS116/IS110/IS902 C-terminal" evidence="2">
    <location>
        <begin position="229"/>
        <end position="280"/>
    </location>
</feature>
<feature type="non-terminal residue" evidence="3">
    <location>
        <position position="282"/>
    </location>
</feature>
<sequence length="282" mass="31775">MKTKVRDFSGESIYVGIDSHLKSWKVTVMSKELMLNSFTQPPDSVQLSAYLKGHYPGADIHCVYEAGFAGFNIQRQLSSAGINCIVIHPADVPTSDKEKRRKSDSIDSGKLARGLKNGDFKALYVPPLEQQQDRSLLRVYDRLTRDITRVKNRIKFFLMYFGEAIPVELQTSNWSKDFIRYLDNFSPGGNGNLSFQALLSEYKMLNQQSAILKKQIKELSEQPRYKTDAELLKTIPGIGTLTSMILLTEIADINRFVSIKELSAYVGLIPNSHDSGETKRVG</sequence>
<proteinExistence type="predicted"/>
<evidence type="ECO:0000313" key="3">
    <source>
        <dbReference type="EMBL" id="RYU93247.1"/>
    </source>
</evidence>
<dbReference type="GO" id="GO:0004803">
    <property type="term" value="F:transposase activity"/>
    <property type="evidence" value="ECO:0007669"/>
    <property type="project" value="InterPro"/>
</dbReference>
<evidence type="ECO:0000313" key="4">
    <source>
        <dbReference type="Proteomes" id="UP000293162"/>
    </source>
</evidence>
<comment type="caution">
    <text evidence="3">The sequence shown here is derived from an EMBL/GenBank/DDBJ whole genome shotgun (WGS) entry which is preliminary data.</text>
</comment>
<dbReference type="AlphaFoldDB" id="A0A4Q5LUS1"/>
<dbReference type="InterPro" id="IPR047650">
    <property type="entry name" value="Transpos_IS110"/>
</dbReference>
<organism evidence="3 4">
    <name type="scientific">Emticicia agri</name>
    <dbReference type="NCBI Taxonomy" id="2492393"/>
    <lineage>
        <taxon>Bacteria</taxon>
        <taxon>Pseudomonadati</taxon>
        <taxon>Bacteroidota</taxon>
        <taxon>Cytophagia</taxon>
        <taxon>Cytophagales</taxon>
        <taxon>Leadbetterellaceae</taxon>
        <taxon>Emticicia</taxon>
    </lineage>
</organism>
<evidence type="ECO:0000259" key="1">
    <source>
        <dbReference type="Pfam" id="PF01548"/>
    </source>
</evidence>
<name>A0A4Q5LUS1_9BACT</name>
<dbReference type="EMBL" id="SEWF01000050">
    <property type="protein sequence ID" value="RYU93247.1"/>
    <property type="molecule type" value="Genomic_DNA"/>
</dbReference>
<protein>
    <submittedName>
        <fullName evidence="3">IS110 family transposase</fullName>
    </submittedName>
</protein>
<dbReference type="GO" id="GO:0003677">
    <property type="term" value="F:DNA binding"/>
    <property type="evidence" value="ECO:0007669"/>
    <property type="project" value="InterPro"/>
</dbReference>